<gene>
    <name evidence="2" type="ORF">HPK16_04265</name>
</gene>
<comment type="caution">
    <text evidence="2">The sequence shown here is derived from an EMBL/GenBank/DDBJ whole genome shotgun (WGS) entry which is preliminary data.</text>
</comment>
<dbReference type="InterPro" id="IPR010359">
    <property type="entry name" value="IrrE_HExxH"/>
</dbReference>
<sequence>MRTDYIGNYLEQKASQYLRTLNIRLPSDLNIERIFTLENLDYRLGNASSYIVVNEYRLITINKQKTPKQQHFEFLHELSHNHFDHHKYLARCDNFEQEACHFSLYLAVPIHMFQFINFESDNLVQEVSDLFNIPEEIAYQRLQNIFDNCNYYNIFFTRKKNIRSNRRSYYGN</sequence>
<dbReference type="AlphaFoldDB" id="A0A7W1T576"/>
<dbReference type="EMBL" id="JABJVM010000003">
    <property type="protein sequence ID" value="MBA3925551.1"/>
    <property type="molecule type" value="Genomic_DNA"/>
</dbReference>
<dbReference type="Proteomes" id="UP000548787">
    <property type="component" value="Unassembled WGS sequence"/>
</dbReference>
<organism evidence="2 3">
    <name type="scientific">Listeria rustica</name>
    <dbReference type="NCBI Taxonomy" id="2713503"/>
    <lineage>
        <taxon>Bacteria</taxon>
        <taxon>Bacillati</taxon>
        <taxon>Bacillota</taxon>
        <taxon>Bacilli</taxon>
        <taxon>Bacillales</taxon>
        <taxon>Listeriaceae</taxon>
        <taxon>Listeria</taxon>
    </lineage>
</organism>
<reference evidence="2 3" key="1">
    <citation type="submission" date="2020-08" db="EMBL/GenBank/DDBJ databases">
        <title>Listeria ohnekaius sp. nov. and Listeria portnoyii sp. nov. isolated from non-agricultural and natural environments.</title>
        <authorList>
            <person name="Weller D."/>
            <person name="Belias A.M."/>
            <person name="Liao J."/>
            <person name="Guo S."/>
            <person name="Orsi R.H."/>
            <person name="Wiedmann M."/>
        </authorList>
    </citation>
    <scope>NUCLEOTIDE SEQUENCE [LARGE SCALE GENOMIC DNA]</scope>
    <source>
        <strain evidence="2 3">FSL W9-0585</strain>
    </source>
</reference>
<dbReference type="Gene3D" id="1.10.10.2910">
    <property type="match status" value="1"/>
</dbReference>
<evidence type="ECO:0000313" key="2">
    <source>
        <dbReference type="EMBL" id="MBA3925551.1"/>
    </source>
</evidence>
<feature type="domain" description="IrrE N-terminal-like" evidence="1">
    <location>
        <begin position="53"/>
        <end position="142"/>
    </location>
</feature>
<keyword evidence="3" id="KW-1185">Reference proteome</keyword>
<proteinExistence type="predicted"/>
<evidence type="ECO:0000313" key="3">
    <source>
        <dbReference type="Proteomes" id="UP000548787"/>
    </source>
</evidence>
<protein>
    <submittedName>
        <fullName evidence="2">ImmA/IrrE family metallo-endopeptidase</fullName>
    </submittedName>
</protein>
<accession>A0A7W1T576</accession>
<dbReference type="RefSeq" id="WP_181675774.1">
    <property type="nucleotide sequence ID" value="NZ_JABJVM010000003.1"/>
</dbReference>
<evidence type="ECO:0000259" key="1">
    <source>
        <dbReference type="Pfam" id="PF06114"/>
    </source>
</evidence>
<dbReference type="Pfam" id="PF06114">
    <property type="entry name" value="Peptidase_M78"/>
    <property type="match status" value="1"/>
</dbReference>
<name>A0A7W1T576_9LIST</name>